<evidence type="ECO:0000256" key="2">
    <source>
        <dbReference type="SAM" id="SignalP"/>
    </source>
</evidence>
<keyword evidence="2" id="KW-0732">Signal</keyword>
<dbReference type="Proteomes" id="UP000590811">
    <property type="component" value="Unassembled WGS sequence"/>
</dbReference>
<feature type="chain" id="PRO_5039489936" evidence="2">
    <location>
        <begin position="19"/>
        <end position="524"/>
    </location>
</feature>
<proteinExistence type="predicted"/>
<dbReference type="Pfam" id="PF18986">
    <property type="entry name" value="DUF5719"/>
    <property type="match status" value="1"/>
</dbReference>
<feature type="region of interest" description="Disordered" evidence="1">
    <location>
        <begin position="97"/>
        <end position="132"/>
    </location>
</feature>
<dbReference type="RefSeq" id="WP_184508710.1">
    <property type="nucleotide sequence ID" value="NZ_JACHVT010000002.1"/>
</dbReference>
<comment type="caution">
    <text evidence="3">The sequence shown here is derived from an EMBL/GenBank/DDBJ whole genome shotgun (WGS) entry which is preliminary data.</text>
</comment>
<accession>A0A839PQM3</accession>
<reference evidence="3 4" key="1">
    <citation type="submission" date="2020-08" db="EMBL/GenBank/DDBJ databases">
        <title>Genomic Encyclopedia of Type Strains, Phase IV (KMG-V): Genome sequencing to study the core and pangenomes of soil and plant-associated prokaryotes.</title>
        <authorList>
            <person name="Whitman W."/>
        </authorList>
    </citation>
    <scope>NUCLEOTIDE SEQUENCE [LARGE SCALE GENOMIC DNA]</scope>
    <source>
        <strain evidence="3 4">B3ACCR2</strain>
    </source>
</reference>
<dbReference type="EMBL" id="JACHVT010000002">
    <property type="protein sequence ID" value="MBB2985797.1"/>
    <property type="molecule type" value="Genomic_DNA"/>
</dbReference>
<name>A0A839PQM3_9MICO</name>
<protein>
    <submittedName>
        <fullName evidence="3">P pilus assembly chaperone PapD</fullName>
    </submittedName>
</protein>
<dbReference type="AlphaFoldDB" id="A0A839PQM3"/>
<evidence type="ECO:0000313" key="4">
    <source>
        <dbReference type="Proteomes" id="UP000590811"/>
    </source>
</evidence>
<sequence>MRNSSGVVRLALTGLAVAGLAVGATRVDALGSDATVQLAQAQGRAGLPESTDVLVRESEVLCPGPQRVGLTGLRDVAGTVTVTASAPPAAALAEAGLAADTSSTASTTGSTSSTGRITLGDGTSAPLGATAPDASADAATAAKAGAVTARPTATALVTATATAGLAPGLAATQTWWRAGDDDRGLAVTPCTLPASDAWLVGGGGGPSRSERVLVANPGGNAVSVSLEVFGAKGPVASADGRDVSVPPRSRVAVSLDALAPGETRPAVHVVATGGVVSAVLDDAWIDGATGRGIDDSVRAAAPATDLVVAGVDDDGESLVRVANPGTREALVQVRVLTDRGPSQPEALRAVRVPAGSTADVPLALGAGRYGLRLTSDQPVLAAAWVERRQASGADRMGDFAWAPATPAVRGLAGVQIAGARQPGGTATLVVAAGDGGADATVHLRSRSAAGAVTDRALPVTVGVDSVATVDVSSADEVWLSVQRGEPRAAVSVGGAVAGVPYLSVAALSSAPVTTLAVPVRQVDN</sequence>
<gene>
    <name evidence="3" type="ORF">FHW14_000946</name>
</gene>
<dbReference type="InterPro" id="IPR043777">
    <property type="entry name" value="DUF5719"/>
</dbReference>
<organism evidence="3 4">
    <name type="scientific">Terracoccus luteus</name>
    <dbReference type="NCBI Taxonomy" id="53356"/>
    <lineage>
        <taxon>Bacteria</taxon>
        <taxon>Bacillati</taxon>
        <taxon>Actinomycetota</taxon>
        <taxon>Actinomycetes</taxon>
        <taxon>Micrococcales</taxon>
        <taxon>Intrasporangiaceae</taxon>
        <taxon>Terracoccus</taxon>
    </lineage>
</organism>
<feature type="signal peptide" evidence="2">
    <location>
        <begin position="1"/>
        <end position="18"/>
    </location>
</feature>
<evidence type="ECO:0000313" key="3">
    <source>
        <dbReference type="EMBL" id="MBB2985797.1"/>
    </source>
</evidence>
<feature type="compositionally biased region" description="Low complexity" evidence="1">
    <location>
        <begin position="97"/>
        <end position="115"/>
    </location>
</feature>
<evidence type="ECO:0000256" key="1">
    <source>
        <dbReference type="SAM" id="MobiDB-lite"/>
    </source>
</evidence>